<dbReference type="EMBL" id="AYSV01000003">
    <property type="protein sequence ID" value="ETD73076.1"/>
    <property type="molecule type" value="Genomic_DNA"/>
</dbReference>
<dbReference type="GO" id="GO:0046872">
    <property type="term" value="F:metal ion binding"/>
    <property type="evidence" value="ECO:0007669"/>
    <property type="project" value="UniProtKB-KW"/>
</dbReference>
<keyword evidence="3 14" id="KW-0812">Transmembrane</keyword>
<evidence type="ECO:0000256" key="7">
    <source>
        <dbReference type="ARBA" id="ARBA00022833"/>
    </source>
</evidence>
<evidence type="ECO:0000256" key="5">
    <source>
        <dbReference type="ARBA" id="ARBA00022801"/>
    </source>
</evidence>
<feature type="transmembrane region" description="Helical" evidence="14">
    <location>
        <begin position="6"/>
        <end position="26"/>
    </location>
</feature>
<accession>V8GAD8</accession>
<dbReference type="AlphaFoldDB" id="V8GAD8"/>
<evidence type="ECO:0000259" key="16">
    <source>
        <dbReference type="Pfam" id="PF16491"/>
    </source>
</evidence>
<dbReference type="RefSeq" id="WP_023948801.1">
    <property type="nucleotide sequence ID" value="NZ_AYSV01000003.1"/>
</dbReference>
<dbReference type="InterPro" id="IPR001915">
    <property type="entry name" value="Peptidase_M48"/>
</dbReference>
<keyword evidence="18" id="KW-1185">Reference proteome</keyword>
<evidence type="ECO:0000256" key="4">
    <source>
        <dbReference type="ARBA" id="ARBA00022723"/>
    </source>
</evidence>
<comment type="caution">
    <text evidence="17">The sequence shown here is derived from an EMBL/GenBank/DDBJ whole genome shotgun (WGS) entry which is preliminary data.</text>
</comment>
<evidence type="ECO:0000256" key="12">
    <source>
        <dbReference type="PIRSR" id="PIRSR627057-2"/>
    </source>
</evidence>
<dbReference type="InterPro" id="IPR027057">
    <property type="entry name" value="CAXX_Prtase_1"/>
</dbReference>
<dbReference type="Proteomes" id="UP000018766">
    <property type="component" value="Unassembled WGS sequence"/>
</dbReference>
<evidence type="ECO:0000256" key="6">
    <source>
        <dbReference type="ARBA" id="ARBA00022824"/>
    </source>
</evidence>
<keyword evidence="2 13" id="KW-0645">Protease</keyword>
<feature type="transmembrane region" description="Helical" evidence="14">
    <location>
        <begin position="143"/>
        <end position="170"/>
    </location>
</feature>
<keyword evidence="8 14" id="KW-1133">Transmembrane helix</keyword>
<dbReference type="Gene3D" id="3.30.2010.10">
    <property type="entry name" value="Metalloproteases ('zincins'), catalytic domain"/>
    <property type="match status" value="1"/>
</dbReference>
<dbReference type="GO" id="GO:0071586">
    <property type="term" value="P:CAAX-box protein processing"/>
    <property type="evidence" value="ECO:0007669"/>
    <property type="project" value="InterPro"/>
</dbReference>
<dbReference type="Pfam" id="PF16491">
    <property type="entry name" value="Peptidase_M48_N"/>
    <property type="match status" value="1"/>
</dbReference>
<comment type="similarity">
    <text evidence="13">Belongs to the peptidase M48 family.</text>
</comment>
<dbReference type="CDD" id="cd07343">
    <property type="entry name" value="M48A_Zmpste24p_like"/>
    <property type="match status" value="1"/>
</dbReference>
<dbReference type="FunFam" id="3.30.2010.10:FF:000002">
    <property type="entry name" value="CAAX prenyl protease"/>
    <property type="match status" value="1"/>
</dbReference>
<evidence type="ECO:0000259" key="15">
    <source>
        <dbReference type="Pfam" id="PF01435"/>
    </source>
</evidence>
<evidence type="ECO:0000256" key="13">
    <source>
        <dbReference type="RuleBase" id="RU003983"/>
    </source>
</evidence>
<dbReference type="SUPFAM" id="SSF103473">
    <property type="entry name" value="MFS general substrate transporter"/>
    <property type="match status" value="1"/>
</dbReference>
<feature type="transmembrane region" description="Helical" evidence="14">
    <location>
        <begin position="70"/>
        <end position="89"/>
    </location>
</feature>
<keyword evidence="6" id="KW-0256">Endoplasmic reticulum</keyword>
<feature type="binding site" evidence="12">
    <location>
        <position position="284"/>
    </location>
    <ligand>
        <name>Zn(2+)</name>
        <dbReference type="ChEBI" id="CHEBI:29105"/>
        <note>catalytic</note>
    </ligand>
</feature>
<dbReference type="GO" id="GO:0004222">
    <property type="term" value="F:metalloendopeptidase activity"/>
    <property type="evidence" value="ECO:0007669"/>
    <property type="project" value="InterPro"/>
</dbReference>
<feature type="domain" description="Peptidase M48" evidence="15">
    <location>
        <begin position="210"/>
        <end position="418"/>
    </location>
</feature>
<comment type="subcellular location">
    <subcellularLocation>
        <location evidence="1">Endoplasmic reticulum membrane</location>
        <topology evidence="1">Multi-pass membrane protein</topology>
    </subcellularLocation>
</comment>
<evidence type="ECO:0000256" key="14">
    <source>
        <dbReference type="SAM" id="Phobius"/>
    </source>
</evidence>
<feature type="transmembrane region" description="Helical" evidence="14">
    <location>
        <begin position="176"/>
        <end position="197"/>
    </location>
</feature>
<feature type="domain" description="CAAX prenyl protease 1 N-terminal" evidence="16">
    <location>
        <begin position="28"/>
        <end position="207"/>
    </location>
</feature>
<reference evidence="17 18" key="1">
    <citation type="submission" date="2013-11" db="EMBL/GenBank/DDBJ databases">
        <title>Genomic analysis of Pelistega sp. HM-7.</title>
        <authorList>
            <person name="Kumbhare S.V."/>
            <person name="Shetty S.A."/>
            <person name="Sharma O."/>
            <person name="Dhotre D.P."/>
        </authorList>
    </citation>
    <scope>NUCLEOTIDE SEQUENCE [LARGE SCALE GENOMIC DNA]</scope>
    <source>
        <strain evidence="17 18">HM-7</strain>
    </source>
</reference>
<evidence type="ECO:0000313" key="17">
    <source>
        <dbReference type="EMBL" id="ETD73076.1"/>
    </source>
</evidence>
<dbReference type="PANTHER" id="PTHR10120">
    <property type="entry name" value="CAAX PRENYL PROTEASE 1"/>
    <property type="match status" value="1"/>
</dbReference>
<keyword evidence="4 12" id="KW-0479">Metal-binding</keyword>
<dbReference type="InterPro" id="IPR032456">
    <property type="entry name" value="Peptidase_M48_N"/>
</dbReference>
<sequence length="421" mass="48314">MSITSFTIIFIILLLIQTITQLWLSFRQVRYVSLNQDKVPAEFQETISLQSHQRAAKYTIARQRLRMWEILLEAVVLIGFTLFGGLTWLNSFLAEMISSPIWYQVALVIAVFAISSLLSLPFSLYNTFVLEESFGFNRMTVKLFIADFIKSTLLGLIIGIPLLYGLFVFLDNFYTPYWWIWVWAAFSVLSLLLMFIVPKFIMPLFNKFTPLDNPDIQQRINHLAQRTDFGLDGLYVMDGSKRSAHGNAYFTGFGKHRRIVFFDTLLNKLTPPEIEAVLAHELGHFKHKHIIKRIILSFTMSFIFFAVLGYLIDKTWFYAGLGVFPGISQPIFGIALVLFSLILPVFTFLYTPISSFFSRKDEFEADRFAVKQTNADNLVSALVKLYNDNASTLTPDPLHSMFYDSHPPASIRIQHLKAANT</sequence>
<dbReference type="Pfam" id="PF01435">
    <property type="entry name" value="Peptidase_M48"/>
    <property type="match status" value="1"/>
</dbReference>
<feature type="binding site" evidence="12">
    <location>
        <position position="280"/>
    </location>
    <ligand>
        <name>Zn(2+)</name>
        <dbReference type="ChEBI" id="CHEBI:29105"/>
        <note>catalytic</note>
    </ligand>
</feature>
<feature type="transmembrane region" description="Helical" evidence="14">
    <location>
        <begin position="332"/>
        <end position="350"/>
    </location>
</feature>
<dbReference type="InterPro" id="IPR036259">
    <property type="entry name" value="MFS_trans_sf"/>
</dbReference>
<evidence type="ECO:0000256" key="3">
    <source>
        <dbReference type="ARBA" id="ARBA00022692"/>
    </source>
</evidence>
<evidence type="ECO:0000256" key="10">
    <source>
        <dbReference type="ARBA" id="ARBA00023136"/>
    </source>
</evidence>
<feature type="transmembrane region" description="Helical" evidence="14">
    <location>
        <begin position="294"/>
        <end position="312"/>
    </location>
</feature>
<evidence type="ECO:0000256" key="1">
    <source>
        <dbReference type="ARBA" id="ARBA00004477"/>
    </source>
</evidence>
<organism evidence="17 18">
    <name type="scientific">Pelistega indica</name>
    <dbReference type="NCBI Taxonomy" id="1414851"/>
    <lineage>
        <taxon>Bacteria</taxon>
        <taxon>Pseudomonadati</taxon>
        <taxon>Pseudomonadota</taxon>
        <taxon>Betaproteobacteria</taxon>
        <taxon>Burkholderiales</taxon>
        <taxon>Alcaligenaceae</taxon>
        <taxon>Pelistega</taxon>
    </lineage>
</organism>
<feature type="transmembrane region" description="Helical" evidence="14">
    <location>
        <begin position="101"/>
        <end position="122"/>
    </location>
</feature>
<protein>
    <submittedName>
        <fullName evidence="17">Peptidase M48</fullName>
    </submittedName>
</protein>
<keyword evidence="7 12" id="KW-0862">Zinc</keyword>
<keyword evidence="10 14" id="KW-0472">Membrane</keyword>
<evidence type="ECO:0000313" key="18">
    <source>
        <dbReference type="Proteomes" id="UP000018766"/>
    </source>
</evidence>
<feature type="active site" description="Proton donor" evidence="11">
    <location>
        <position position="366"/>
    </location>
</feature>
<name>V8GAD8_9BURK</name>
<evidence type="ECO:0000256" key="8">
    <source>
        <dbReference type="ARBA" id="ARBA00022989"/>
    </source>
</evidence>
<dbReference type="OrthoDB" id="9781930at2"/>
<keyword evidence="9 13" id="KW-0482">Metalloprotease</keyword>
<feature type="active site" evidence="11">
    <location>
        <position position="281"/>
    </location>
</feature>
<feature type="binding site" evidence="12">
    <location>
        <position position="362"/>
    </location>
    <ligand>
        <name>Zn(2+)</name>
        <dbReference type="ChEBI" id="CHEBI:29105"/>
        <note>catalytic</note>
    </ligand>
</feature>
<evidence type="ECO:0000256" key="9">
    <source>
        <dbReference type="ARBA" id="ARBA00023049"/>
    </source>
</evidence>
<comment type="cofactor">
    <cofactor evidence="12 13">
        <name>Zn(2+)</name>
        <dbReference type="ChEBI" id="CHEBI:29105"/>
    </cofactor>
    <text evidence="12 13">Binds 1 zinc ion per subunit.</text>
</comment>
<gene>
    <name evidence="17" type="ORF">V757_00495</name>
</gene>
<proteinExistence type="inferred from homology"/>
<evidence type="ECO:0000256" key="11">
    <source>
        <dbReference type="PIRSR" id="PIRSR627057-1"/>
    </source>
</evidence>
<evidence type="ECO:0000256" key="2">
    <source>
        <dbReference type="ARBA" id="ARBA00022670"/>
    </source>
</evidence>
<keyword evidence="5 13" id="KW-0378">Hydrolase</keyword>